<organism evidence="13 14">
    <name type="scientific">Pseudidiomarina maritima</name>
    <dbReference type="NCBI Taxonomy" id="519453"/>
    <lineage>
        <taxon>Bacteria</taxon>
        <taxon>Pseudomonadati</taxon>
        <taxon>Pseudomonadota</taxon>
        <taxon>Gammaproteobacteria</taxon>
        <taxon>Alteromonadales</taxon>
        <taxon>Idiomarinaceae</taxon>
        <taxon>Pseudidiomarina</taxon>
    </lineage>
</organism>
<dbReference type="InterPro" id="IPR014729">
    <property type="entry name" value="Rossmann-like_a/b/a_fold"/>
</dbReference>
<gene>
    <name evidence="11" type="primary">nadD</name>
    <name evidence="13" type="ORF">DET45_101127</name>
</gene>
<sequence>MIRAILGGTFDPIHWGHLRPAQQVQQLLQAQLHLMPSAQPPHRDYPGATATQRLTMAQLAATALDHCVAEDWELNQARPSYTAQTLAELKQRWPQDALVFLCGADAFASLHRWHQWQHLFDHANWVVMQRPHSQVTFNATVTKVLAERQITQLDQFIQQPQGAIYLAPTTAIDISATAIRTAIQQQQAWQHWVPASVADYIEQQQLYR</sequence>
<comment type="similarity">
    <text evidence="3 11">Belongs to the NadD family.</text>
</comment>
<dbReference type="InterPro" id="IPR004821">
    <property type="entry name" value="Cyt_trans-like"/>
</dbReference>
<evidence type="ECO:0000256" key="10">
    <source>
        <dbReference type="ARBA" id="ARBA00048721"/>
    </source>
</evidence>
<comment type="pathway">
    <text evidence="2 11">Cofactor biosynthesis; NAD(+) biosynthesis; deamido-NAD(+) from nicotinate D-ribonucleotide: step 1/1.</text>
</comment>
<evidence type="ECO:0000256" key="1">
    <source>
        <dbReference type="ARBA" id="ARBA00002324"/>
    </source>
</evidence>
<dbReference type="EMBL" id="QGTT01000001">
    <property type="protein sequence ID" value="PWW16030.1"/>
    <property type="molecule type" value="Genomic_DNA"/>
</dbReference>
<accession>A0A317QBE9</accession>
<dbReference type="Pfam" id="PF01467">
    <property type="entry name" value="CTP_transf_like"/>
    <property type="match status" value="1"/>
</dbReference>
<dbReference type="HAMAP" id="MF_00244">
    <property type="entry name" value="NaMN_adenylyltr"/>
    <property type="match status" value="1"/>
</dbReference>
<evidence type="ECO:0000256" key="9">
    <source>
        <dbReference type="ARBA" id="ARBA00023027"/>
    </source>
</evidence>
<evidence type="ECO:0000313" key="14">
    <source>
        <dbReference type="Proteomes" id="UP000246964"/>
    </source>
</evidence>
<dbReference type="GO" id="GO:0004515">
    <property type="term" value="F:nicotinate-nucleotide adenylyltransferase activity"/>
    <property type="evidence" value="ECO:0007669"/>
    <property type="project" value="UniProtKB-UniRule"/>
</dbReference>
<reference evidence="13 14" key="1">
    <citation type="submission" date="2018-05" db="EMBL/GenBank/DDBJ databases">
        <title>Freshwater and sediment microbial communities from various areas in North America, analyzing microbe dynamics in response to fracking.</title>
        <authorList>
            <person name="Lamendella R."/>
        </authorList>
    </citation>
    <scope>NUCLEOTIDE SEQUENCE [LARGE SCALE GENOMIC DNA]</scope>
    <source>
        <strain evidence="13 14">125B1</strain>
    </source>
</reference>
<dbReference type="RefSeq" id="WP_110074774.1">
    <property type="nucleotide sequence ID" value="NZ_QGTT01000001.1"/>
</dbReference>
<evidence type="ECO:0000256" key="8">
    <source>
        <dbReference type="ARBA" id="ARBA00022840"/>
    </source>
</evidence>
<dbReference type="CDD" id="cd02165">
    <property type="entry name" value="NMNAT"/>
    <property type="match status" value="1"/>
</dbReference>
<evidence type="ECO:0000259" key="12">
    <source>
        <dbReference type="Pfam" id="PF01467"/>
    </source>
</evidence>
<keyword evidence="9 11" id="KW-0520">NAD</keyword>
<keyword evidence="8 11" id="KW-0067">ATP-binding</keyword>
<comment type="catalytic activity">
    <reaction evidence="10 11">
        <text>nicotinate beta-D-ribonucleotide + ATP + H(+) = deamido-NAD(+) + diphosphate</text>
        <dbReference type="Rhea" id="RHEA:22860"/>
        <dbReference type="ChEBI" id="CHEBI:15378"/>
        <dbReference type="ChEBI" id="CHEBI:30616"/>
        <dbReference type="ChEBI" id="CHEBI:33019"/>
        <dbReference type="ChEBI" id="CHEBI:57502"/>
        <dbReference type="ChEBI" id="CHEBI:58437"/>
        <dbReference type="EC" id="2.7.7.18"/>
    </reaction>
</comment>
<dbReference type="Gene3D" id="3.40.50.620">
    <property type="entry name" value="HUPs"/>
    <property type="match status" value="1"/>
</dbReference>
<dbReference type="PANTHER" id="PTHR39321:SF3">
    <property type="entry name" value="PHOSPHOPANTETHEINE ADENYLYLTRANSFERASE"/>
    <property type="match status" value="1"/>
</dbReference>
<feature type="domain" description="Cytidyltransferase-like" evidence="12">
    <location>
        <begin position="5"/>
        <end position="181"/>
    </location>
</feature>
<dbReference type="Proteomes" id="UP000246964">
    <property type="component" value="Unassembled WGS sequence"/>
</dbReference>
<keyword evidence="4 11" id="KW-0662">Pyridine nucleotide biosynthesis</keyword>
<evidence type="ECO:0000256" key="5">
    <source>
        <dbReference type="ARBA" id="ARBA00022679"/>
    </source>
</evidence>
<dbReference type="EC" id="2.7.7.18" evidence="11"/>
<dbReference type="PANTHER" id="PTHR39321">
    <property type="entry name" value="NICOTINATE-NUCLEOTIDE ADENYLYLTRANSFERASE-RELATED"/>
    <property type="match status" value="1"/>
</dbReference>
<dbReference type="SUPFAM" id="SSF52374">
    <property type="entry name" value="Nucleotidylyl transferase"/>
    <property type="match status" value="1"/>
</dbReference>
<keyword evidence="14" id="KW-1185">Reference proteome</keyword>
<evidence type="ECO:0000256" key="6">
    <source>
        <dbReference type="ARBA" id="ARBA00022695"/>
    </source>
</evidence>
<keyword evidence="5 11" id="KW-0808">Transferase</keyword>
<dbReference type="GO" id="GO:0005524">
    <property type="term" value="F:ATP binding"/>
    <property type="evidence" value="ECO:0007669"/>
    <property type="project" value="UniProtKB-KW"/>
</dbReference>
<evidence type="ECO:0000256" key="3">
    <source>
        <dbReference type="ARBA" id="ARBA00009014"/>
    </source>
</evidence>
<name>A0A317QBE9_9GAMM</name>
<dbReference type="OrthoDB" id="5295945at2"/>
<protein>
    <recommendedName>
        <fullName evidence="11">Probable nicotinate-nucleotide adenylyltransferase</fullName>
        <ecNumber evidence="11">2.7.7.18</ecNumber>
    </recommendedName>
    <alternativeName>
        <fullName evidence="11">Deamido-NAD(+) diphosphorylase</fullName>
    </alternativeName>
    <alternativeName>
        <fullName evidence="11">Deamido-NAD(+) pyrophosphorylase</fullName>
    </alternativeName>
    <alternativeName>
        <fullName evidence="11">Nicotinate mononucleotide adenylyltransferase</fullName>
        <shortName evidence="11">NaMN adenylyltransferase</shortName>
    </alternativeName>
</protein>
<evidence type="ECO:0000313" key="13">
    <source>
        <dbReference type="EMBL" id="PWW16030.1"/>
    </source>
</evidence>
<comment type="caution">
    <text evidence="13">The sequence shown here is derived from an EMBL/GenBank/DDBJ whole genome shotgun (WGS) entry which is preliminary data.</text>
</comment>
<keyword evidence="6 11" id="KW-0548">Nucleotidyltransferase</keyword>
<dbReference type="UniPathway" id="UPA00253">
    <property type="reaction ID" value="UER00332"/>
</dbReference>
<dbReference type="NCBIfam" id="NF000839">
    <property type="entry name" value="PRK00071.1-1"/>
    <property type="match status" value="1"/>
</dbReference>
<evidence type="ECO:0000256" key="4">
    <source>
        <dbReference type="ARBA" id="ARBA00022642"/>
    </source>
</evidence>
<dbReference type="NCBIfam" id="TIGR00125">
    <property type="entry name" value="cyt_tran_rel"/>
    <property type="match status" value="1"/>
</dbReference>
<evidence type="ECO:0000256" key="2">
    <source>
        <dbReference type="ARBA" id="ARBA00005019"/>
    </source>
</evidence>
<proteinExistence type="inferred from homology"/>
<evidence type="ECO:0000256" key="7">
    <source>
        <dbReference type="ARBA" id="ARBA00022741"/>
    </source>
</evidence>
<dbReference type="InterPro" id="IPR005248">
    <property type="entry name" value="NadD/NMNAT"/>
</dbReference>
<dbReference type="GO" id="GO:0009435">
    <property type="term" value="P:NAD+ biosynthetic process"/>
    <property type="evidence" value="ECO:0007669"/>
    <property type="project" value="UniProtKB-UniRule"/>
</dbReference>
<comment type="function">
    <text evidence="1 11">Catalyzes the reversible adenylation of nicotinate mononucleotide (NaMN) to nicotinic acid adenine dinucleotide (NaAD).</text>
</comment>
<dbReference type="AlphaFoldDB" id="A0A317QBE9"/>
<keyword evidence="7 11" id="KW-0547">Nucleotide-binding</keyword>
<evidence type="ECO:0000256" key="11">
    <source>
        <dbReference type="HAMAP-Rule" id="MF_00244"/>
    </source>
</evidence>
<dbReference type="NCBIfam" id="TIGR00482">
    <property type="entry name" value="nicotinate (nicotinamide) nucleotide adenylyltransferase"/>
    <property type="match status" value="1"/>
</dbReference>